<dbReference type="PANTHER" id="PTHR35008:SF8">
    <property type="entry name" value="ALCOHOL DEHYDROGENASE CYTOCHROME C SUBUNIT"/>
    <property type="match status" value="1"/>
</dbReference>
<keyword evidence="2 4" id="KW-0479">Metal-binding</keyword>
<reference evidence="6" key="1">
    <citation type="submission" date="2020-12" db="EMBL/GenBank/DDBJ databases">
        <title>Bacterial taxonomy.</title>
        <authorList>
            <person name="Pan X."/>
        </authorList>
    </citation>
    <scope>NUCLEOTIDE SEQUENCE</scope>
    <source>
        <strain evidence="6">B2012</strain>
    </source>
</reference>
<keyword evidence="7" id="KW-1185">Reference proteome</keyword>
<dbReference type="GO" id="GO:0009055">
    <property type="term" value="F:electron transfer activity"/>
    <property type="evidence" value="ECO:0007669"/>
    <property type="project" value="InterPro"/>
</dbReference>
<dbReference type="PROSITE" id="PS51007">
    <property type="entry name" value="CYTC"/>
    <property type="match status" value="2"/>
</dbReference>
<organism evidence="6 7">
    <name type="scientific">Acuticoccus mangrovi</name>
    <dbReference type="NCBI Taxonomy" id="2796142"/>
    <lineage>
        <taxon>Bacteria</taxon>
        <taxon>Pseudomonadati</taxon>
        <taxon>Pseudomonadota</taxon>
        <taxon>Alphaproteobacteria</taxon>
        <taxon>Hyphomicrobiales</taxon>
        <taxon>Amorphaceae</taxon>
        <taxon>Acuticoccus</taxon>
    </lineage>
</organism>
<dbReference type="InterPro" id="IPR036909">
    <property type="entry name" value="Cyt_c-like_dom_sf"/>
</dbReference>
<name>A0A934IKM5_9HYPH</name>
<keyword evidence="3 4" id="KW-0408">Iron</keyword>
<dbReference type="AlphaFoldDB" id="A0A934IKM5"/>
<evidence type="ECO:0000313" key="7">
    <source>
        <dbReference type="Proteomes" id="UP000609531"/>
    </source>
</evidence>
<dbReference type="PANTHER" id="PTHR35008">
    <property type="entry name" value="BLL4482 PROTEIN-RELATED"/>
    <property type="match status" value="1"/>
</dbReference>
<gene>
    <name evidence="6" type="ORF">JCR33_00020</name>
</gene>
<evidence type="ECO:0000256" key="2">
    <source>
        <dbReference type="ARBA" id="ARBA00022723"/>
    </source>
</evidence>
<sequence length="297" mass="30165">MVLGLAVAGAVGAAAVVAALTWVPLRRGAPVAAAEPGNPQRGAYLARTAGCIACHTDLAGGGKPLAGGPPLDTAFGTFRGPNLTTDADAGIGDWSLDDFATAVRRGVSPSGAPLYPVFPYTFYAGLTDQDVADLYAAFRTVAPVATSAPAHDIPFPFSWRPALKLWRLLNMPDPQVTGGGDGTGSDRGRYLVENVVHCGACHTPRGPLGGRIEARRLEGGDDLPGGGSAPPITAAALAADGWTEPALAASLQTGIGIDGDAFGGAMGEFVSDTTRFLTEDDRLAIAAYLLGDAAAAR</sequence>
<feature type="domain" description="Cytochrome c" evidence="5">
    <location>
        <begin position="183"/>
        <end position="293"/>
    </location>
</feature>
<dbReference type="Pfam" id="PF00034">
    <property type="entry name" value="Cytochrom_C"/>
    <property type="match status" value="2"/>
</dbReference>
<evidence type="ECO:0000259" key="5">
    <source>
        <dbReference type="PROSITE" id="PS51007"/>
    </source>
</evidence>
<dbReference type="SUPFAM" id="SSF46626">
    <property type="entry name" value="Cytochrome c"/>
    <property type="match status" value="2"/>
</dbReference>
<dbReference type="EMBL" id="JAEKJA010000001">
    <property type="protein sequence ID" value="MBJ3774052.1"/>
    <property type="molecule type" value="Genomic_DNA"/>
</dbReference>
<dbReference type="Proteomes" id="UP000609531">
    <property type="component" value="Unassembled WGS sequence"/>
</dbReference>
<evidence type="ECO:0000256" key="4">
    <source>
        <dbReference type="PROSITE-ProRule" id="PRU00433"/>
    </source>
</evidence>
<dbReference type="GO" id="GO:0020037">
    <property type="term" value="F:heme binding"/>
    <property type="evidence" value="ECO:0007669"/>
    <property type="project" value="InterPro"/>
</dbReference>
<feature type="domain" description="Cytochrome c" evidence="5">
    <location>
        <begin position="37"/>
        <end position="142"/>
    </location>
</feature>
<proteinExistence type="predicted"/>
<evidence type="ECO:0000256" key="3">
    <source>
        <dbReference type="ARBA" id="ARBA00023004"/>
    </source>
</evidence>
<protein>
    <submittedName>
        <fullName evidence="6">C-type cytochrome</fullName>
    </submittedName>
</protein>
<dbReference type="InterPro" id="IPR009056">
    <property type="entry name" value="Cyt_c-like_dom"/>
</dbReference>
<comment type="caution">
    <text evidence="6">The sequence shown here is derived from an EMBL/GenBank/DDBJ whole genome shotgun (WGS) entry which is preliminary data.</text>
</comment>
<evidence type="ECO:0000313" key="6">
    <source>
        <dbReference type="EMBL" id="MBJ3774052.1"/>
    </source>
</evidence>
<accession>A0A934IKM5</accession>
<dbReference type="Gene3D" id="1.10.760.10">
    <property type="entry name" value="Cytochrome c-like domain"/>
    <property type="match status" value="1"/>
</dbReference>
<keyword evidence="1 4" id="KW-0349">Heme</keyword>
<dbReference type="GO" id="GO:0046872">
    <property type="term" value="F:metal ion binding"/>
    <property type="evidence" value="ECO:0007669"/>
    <property type="project" value="UniProtKB-KW"/>
</dbReference>
<dbReference type="InterPro" id="IPR051459">
    <property type="entry name" value="Cytochrome_c-type_DH"/>
</dbReference>
<evidence type="ECO:0000256" key="1">
    <source>
        <dbReference type="ARBA" id="ARBA00022617"/>
    </source>
</evidence>